<organism evidence="7 8">
    <name type="scientific">Sulfurisphaera tokodaii</name>
    <dbReference type="NCBI Taxonomy" id="111955"/>
    <lineage>
        <taxon>Archaea</taxon>
        <taxon>Thermoproteota</taxon>
        <taxon>Thermoprotei</taxon>
        <taxon>Sulfolobales</taxon>
        <taxon>Sulfolobaceae</taxon>
        <taxon>Sulfurisphaera</taxon>
    </lineage>
</organism>
<dbReference type="SUPFAM" id="SSF141322">
    <property type="entry name" value="NfeD domain-like"/>
    <property type="match status" value="1"/>
</dbReference>
<evidence type="ECO:0000256" key="1">
    <source>
        <dbReference type="ARBA" id="ARBA00004141"/>
    </source>
</evidence>
<dbReference type="Pfam" id="PF01957">
    <property type="entry name" value="NfeD"/>
    <property type="match status" value="1"/>
</dbReference>
<protein>
    <submittedName>
        <fullName evidence="7">NfeD family protein</fullName>
    </submittedName>
</protein>
<dbReference type="RefSeq" id="WP_052846745.1">
    <property type="nucleotide sequence ID" value="NZ_BAABQO010000001.1"/>
</dbReference>
<gene>
    <name evidence="7" type="ORF">HA332_01315</name>
</gene>
<feature type="domain" description="NfeD-like C-terminal" evidence="6">
    <location>
        <begin position="60"/>
        <end position="114"/>
    </location>
</feature>
<dbReference type="EMBL" id="DUJO01000005">
    <property type="protein sequence ID" value="HII73059.1"/>
    <property type="molecule type" value="Genomic_DNA"/>
</dbReference>
<dbReference type="GeneID" id="1460283"/>
<comment type="caution">
    <text evidence="7">The sequence shown here is derived from an EMBL/GenBank/DDBJ whole genome shotgun (WGS) entry which is preliminary data.</text>
</comment>
<evidence type="ECO:0000256" key="5">
    <source>
        <dbReference type="SAM" id="Phobius"/>
    </source>
</evidence>
<dbReference type="GO" id="GO:0016020">
    <property type="term" value="C:membrane"/>
    <property type="evidence" value="ECO:0007669"/>
    <property type="project" value="UniProtKB-SubCell"/>
</dbReference>
<accession>A0A832TBQ9</accession>
<comment type="subcellular location">
    <subcellularLocation>
        <location evidence="1">Membrane</location>
        <topology evidence="1">Multi-pass membrane protein</topology>
    </subcellularLocation>
</comment>
<evidence type="ECO:0000256" key="3">
    <source>
        <dbReference type="ARBA" id="ARBA00022989"/>
    </source>
</evidence>
<evidence type="ECO:0000313" key="8">
    <source>
        <dbReference type="Proteomes" id="UP000646844"/>
    </source>
</evidence>
<name>A0A832TBQ9_9CREN</name>
<proteinExistence type="predicted"/>
<keyword evidence="3 5" id="KW-1133">Transmembrane helix</keyword>
<evidence type="ECO:0000313" key="7">
    <source>
        <dbReference type="EMBL" id="HII73059.1"/>
    </source>
</evidence>
<dbReference type="InterPro" id="IPR012340">
    <property type="entry name" value="NA-bd_OB-fold"/>
</dbReference>
<reference evidence="7" key="1">
    <citation type="journal article" date="2020" name="bioRxiv">
        <title>A rank-normalized archaeal taxonomy based on genome phylogeny resolves widespread incomplete and uneven classifications.</title>
        <authorList>
            <person name="Rinke C."/>
            <person name="Chuvochina M."/>
            <person name="Mussig A.J."/>
            <person name="Chaumeil P.-A."/>
            <person name="Waite D.W."/>
            <person name="Whitman W.B."/>
            <person name="Parks D.H."/>
            <person name="Hugenholtz P."/>
        </authorList>
    </citation>
    <scope>NUCLEOTIDE SEQUENCE</scope>
    <source>
        <strain evidence="7">UBA8838</strain>
    </source>
</reference>
<sequence length="121" mass="13288">MVSHIVIPIIIIAIVIAALVLTGEYANPIVAIPSMAIVGFISYRIGYVIYKTRKRNLYTYVGKIGKAIEDIPLNGEGYVVIEGEMWKAIAEEPIVEGDRVIITGMEGLKLRVKKLTSDGKN</sequence>
<evidence type="ECO:0000259" key="6">
    <source>
        <dbReference type="Pfam" id="PF01957"/>
    </source>
</evidence>
<dbReference type="InterPro" id="IPR052165">
    <property type="entry name" value="Membrane_assoc_protease"/>
</dbReference>
<keyword evidence="2 5" id="KW-0812">Transmembrane</keyword>
<feature type="transmembrane region" description="Helical" evidence="5">
    <location>
        <begin position="5"/>
        <end position="23"/>
    </location>
</feature>
<dbReference type="AlphaFoldDB" id="A0A832TBQ9"/>
<evidence type="ECO:0000256" key="4">
    <source>
        <dbReference type="ARBA" id="ARBA00023136"/>
    </source>
</evidence>
<keyword evidence="4 5" id="KW-0472">Membrane</keyword>
<dbReference type="OMA" id="EGEYWEA"/>
<dbReference type="PANTHER" id="PTHR33507:SF4">
    <property type="entry name" value="NODULATION COMPETITIVENESS PROTEIN NFED"/>
    <property type="match status" value="1"/>
</dbReference>
<dbReference type="PANTHER" id="PTHR33507">
    <property type="entry name" value="INNER MEMBRANE PROTEIN YBBJ"/>
    <property type="match status" value="1"/>
</dbReference>
<dbReference type="Gene3D" id="2.40.50.140">
    <property type="entry name" value="Nucleic acid-binding proteins"/>
    <property type="match status" value="1"/>
</dbReference>
<evidence type="ECO:0000256" key="2">
    <source>
        <dbReference type="ARBA" id="ARBA00022692"/>
    </source>
</evidence>
<dbReference type="Proteomes" id="UP000646844">
    <property type="component" value="Unassembled WGS sequence"/>
</dbReference>
<dbReference type="InterPro" id="IPR002810">
    <property type="entry name" value="NfeD-like_C"/>
</dbReference>
<feature type="transmembrane region" description="Helical" evidence="5">
    <location>
        <begin position="29"/>
        <end position="50"/>
    </location>
</feature>